<evidence type="ECO:0000259" key="1">
    <source>
        <dbReference type="Pfam" id="PF08291"/>
    </source>
</evidence>
<name>A0A846QJU5_9BACT</name>
<dbReference type="AlphaFoldDB" id="A0A846QJU5"/>
<reference evidence="2 3" key="1">
    <citation type="submission" date="2020-03" db="EMBL/GenBank/DDBJ databases">
        <title>Genomic Encyclopedia of Type Strains, Phase IV (KMG-IV): sequencing the most valuable type-strain genomes for metagenomic binning, comparative biology and taxonomic classification.</title>
        <authorList>
            <person name="Goeker M."/>
        </authorList>
    </citation>
    <scope>NUCLEOTIDE SEQUENCE [LARGE SCALE GENOMIC DNA]</scope>
    <source>
        <strain evidence="2 3">DSM 24233</strain>
    </source>
</reference>
<gene>
    <name evidence="2" type="ORF">GGQ74_000083</name>
</gene>
<evidence type="ECO:0000313" key="3">
    <source>
        <dbReference type="Proteomes" id="UP000580856"/>
    </source>
</evidence>
<dbReference type="EMBL" id="JAATJA010000001">
    <property type="protein sequence ID" value="NJB66443.1"/>
    <property type="molecule type" value="Genomic_DNA"/>
</dbReference>
<proteinExistence type="predicted"/>
<dbReference type="Gene3D" id="3.30.1380.10">
    <property type="match status" value="1"/>
</dbReference>
<organism evidence="2 3">
    <name type="scientific">Desulfobaculum xiamenense</name>
    <dbReference type="NCBI Taxonomy" id="995050"/>
    <lineage>
        <taxon>Bacteria</taxon>
        <taxon>Pseudomonadati</taxon>
        <taxon>Thermodesulfobacteriota</taxon>
        <taxon>Desulfovibrionia</taxon>
        <taxon>Desulfovibrionales</taxon>
        <taxon>Desulfovibrionaceae</taxon>
        <taxon>Desulfobaculum</taxon>
    </lineage>
</organism>
<sequence length="127" mass="13943">MKEFFADSELACTCCGLVHMHPETRARLNVARELAGIPFILTSACRCERHNAEVGGAQDSAHLASSTREAHAVDIRVRNSRERFLVLGGLIAAGFTRIGVAKDFIHADDDPDKDPRVAWLYPARGRA</sequence>
<dbReference type="InterPro" id="IPR013230">
    <property type="entry name" value="Peptidase_M15A_C"/>
</dbReference>
<comment type="caution">
    <text evidence="2">The sequence shown here is derived from an EMBL/GenBank/DDBJ whole genome shotgun (WGS) entry which is preliminary data.</text>
</comment>
<feature type="domain" description="Peptidase M15A C-terminal" evidence="1">
    <location>
        <begin position="8"/>
        <end position="108"/>
    </location>
</feature>
<dbReference type="Proteomes" id="UP000580856">
    <property type="component" value="Unassembled WGS sequence"/>
</dbReference>
<keyword evidence="3" id="KW-1185">Reference proteome</keyword>
<protein>
    <recommendedName>
        <fullName evidence="1">Peptidase M15A C-terminal domain-containing protein</fullName>
    </recommendedName>
</protein>
<dbReference type="RefSeq" id="WP_167939580.1">
    <property type="nucleotide sequence ID" value="NZ_JAATJA010000001.1"/>
</dbReference>
<accession>A0A846QJU5</accession>
<dbReference type="SUPFAM" id="SSF55166">
    <property type="entry name" value="Hedgehog/DD-peptidase"/>
    <property type="match status" value="1"/>
</dbReference>
<dbReference type="Pfam" id="PF08291">
    <property type="entry name" value="Peptidase_M15_3"/>
    <property type="match status" value="1"/>
</dbReference>
<evidence type="ECO:0000313" key="2">
    <source>
        <dbReference type="EMBL" id="NJB66443.1"/>
    </source>
</evidence>
<dbReference type="InterPro" id="IPR009045">
    <property type="entry name" value="Zn_M74/Hedgehog-like"/>
</dbReference>